<dbReference type="SUPFAM" id="SSF53163">
    <property type="entry name" value="HybD-like"/>
    <property type="match status" value="1"/>
</dbReference>
<dbReference type="NCBIfam" id="TIGR00072">
    <property type="entry name" value="hydrog_prot"/>
    <property type="match status" value="1"/>
</dbReference>
<comment type="similarity">
    <text evidence="1">Belongs to the peptidase A31 family.</text>
</comment>
<dbReference type="GO" id="GO:0004190">
    <property type="term" value="F:aspartic-type endopeptidase activity"/>
    <property type="evidence" value="ECO:0007669"/>
    <property type="project" value="UniProtKB-KW"/>
</dbReference>
<evidence type="ECO:0000313" key="5">
    <source>
        <dbReference type="EMBL" id="SNB52247.1"/>
    </source>
</evidence>
<keyword evidence="6" id="KW-1185">Reference proteome</keyword>
<dbReference type="GO" id="GO:0016485">
    <property type="term" value="P:protein processing"/>
    <property type="evidence" value="ECO:0007669"/>
    <property type="project" value="TreeGrafter"/>
</dbReference>
<dbReference type="PANTHER" id="PTHR30302">
    <property type="entry name" value="HYDROGENASE 1 MATURATION PROTEASE"/>
    <property type="match status" value="1"/>
</dbReference>
<dbReference type="Proteomes" id="UP000197025">
    <property type="component" value="Unassembled WGS sequence"/>
</dbReference>
<gene>
    <name evidence="5" type="ORF">SAMN02746019_00022790</name>
</gene>
<proteinExistence type="inferred from homology"/>
<dbReference type="GO" id="GO:0008047">
    <property type="term" value="F:enzyme activator activity"/>
    <property type="evidence" value="ECO:0007669"/>
    <property type="project" value="InterPro"/>
</dbReference>
<keyword evidence="3" id="KW-0064">Aspartyl protease</keyword>
<keyword evidence="4" id="KW-0378">Hydrolase</keyword>
<dbReference type="InterPro" id="IPR000671">
    <property type="entry name" value="Peptidase_A31"/>
</dbReference>
<dbReference type="Pfam" id="PF01750">
    <property type="entry name" value="HycI"/>
    <property type="match status" value="1"/>
</dbReference>
<evidence type="ECO:0000256" key="3">
    <source>
        <dbReference type="ARBA" id="ARBA00022750"/>
    </source>
</evidence>
<evidence type="ECO:0000256" key="4">
    <source>
        <dbReference type="ARBA" id="ARBA00022801"/>
    </source>
</evidence>
<protein>
    <submittedName>
        <fullName evidence="5">Hydrogenase maturation protease</fullName>
    </submittedName>
</protein>
<dbReference type="PANTHER" id="PTHR30302:SF1">
    <property type="entry name" value="HYDROGENASE 2 MATURATION PROTEASE"/>
    <property type="match status" value="1"/>
</dbReference>
<dbReference type="Gene3D" id="3.40.50.1450">
    <property type="entry name" value="HybD-like"/>
    <property type="match status" value="1"/>
</dbReference>
<evidence type="ECO:0000256" key="2">
    <source>
        <dbReference type="ARBA" id="ARBA00022670"/>
    </source>
</evidence>
<sequence length="123" mass="13464">MELPDPMMLAEAWEEAEIAWIVDAVEADAPPGTLLRIRGDRLRTDLRPRGLSTHGLDLLEAIALARTLGPSPRRVILYGIIGADFGFGEGLSPAVEAGARRLLRRLERLITRLNKISSESHSG</sequence>
<keyword evidence="2 5" id="KW-0645">Protease</keyword>
<dbReference type="InParanoid" id="A0A212PYU4"/>
<evidence type="ECO:0000256" key="1">
    <source>
        <dbReference type="ARBA" id="ARBA00006814"/>
    </source>
</evidence>
<accession>A0A212PYU4</accession>
<dbReference type="AlphaFoldDB" id="A0A212PYU4"/>
<dbReference type="InterPro" id="IPR023430">
    <property type="entry name" value="Pept_HybD-like_dom_sf"/>
</dbReference>
<organism evidence="5 6">
    <name type="scientific">Thermoflexus hugenholtzii JAD2</name>
    <dbReference type="NCBI Taxonomy" id="877466"/>
    <lineage>
        <taxon>Bacteria</taxon>
        <taxon>Bacillati</taxon>
        <taxon>Chloroflexota</taxon>
        <taxon>Thermoflexia</taxon>
        <taxon>Thermoflexales</taxon>
        <taxon>Thermoflexaceae</taxon>
        <taxon>Thermoflexus</taxon>
    </lineage>
</organism>
<name>A0A212PYU4_9CHLR</name>
<dbReference type="EMBL" id="FYEK01000003">
    <property type="protein sequence ID" value="SNB52247.1"/>
    <property type="molecule type" value="Genomic_DNA"/>
</dbReference>
<evidence type="ECO:0000313" key="6">
    <source>
        <dbReference type="Proteomes" id="UP000197025"/>
    </source>
</evidence>
<dbReference type="CDD" id="cd00518">
    <property type="entry name" value="H2MP"/>
    <property type="match status" value="1"/>
</dbReference>
<reference evidence="6" key="1">
    <citation type="submission" date="2017-06" db="EMBL/GenBank/DDBJ databases">
        <authorList>
            <person name="Varghese N."/>
            <person name="Submissions S."/>
        </authorList>
    </citation>
    <scope>NUCLEOTIDE SEQUENCE [LARGE SCALE GENOMIC DNA]</scope>
    <source>
        <strain evidence="6">JAD2</strain>
    </source>
</reference>